<organism evidence="1 2">
    <name type="scientific">Punica granatum</name>
    <name type="common">Pomegranate</name>
    <dbReference type="NCBI Taxonomy" id="22663"/>
    <lineage>
        <taxon>Eukaryota</taxon>
        <taxon>Viridiplantae</taxon>
        <taxon>Streptophyta</taxon>
        <taxon>Embryophyta</taxon>
        <taxon>Tracheophyta</taxon>
        <taxon>Spermatophyta</taxon>
        <taxon>Magnoliopsida</taxon>
        <taxon>eudicotyledons</taxon>
        <taxon>Gunneridae</taxon>
        <taxon>Pentapetalae</taxon>
        <taxon>rosids</taxon>
        <taxon>malvids</taxon>
        <taxon>Myrtales</taxon>
        <taxon>Lythraceae</taxon>
        <taxon>Punica</taxon>
    </lineage>
</organism>
<evidence type="ECO:0000313" key="2">
    <source>
        <dbReference type="Proteomes" id="UP000233551"/>
    </source>
</evidence>
<keyword evidence="2" id="KW-1185">Reference proteome</keyword>
<dbReference type="Proteomes" id="UP000233551">
    <property type="component" value="Unassembled WGS sequence"/>
</dbReference>
<protein>
    <submittedName>
        <fullName evidence="1">Uncharacterized protein</fullName>
    </submittedName>
</protein>
<name>A0A2I0ITH6_PUNGR</name>
<dbReference type="AlphaFoldDB" id="A0A2I0ITH6"/>
<evidence type="ECO:0000313" key="1">
    <source>
        <dbReference type="EMBL" id="PKI47309.1"/>
    </source>
</evidence>
<proteinExistence type="predicted"/>
<gene>
    <name evidence="1" type="ORF">CRG98_032284</name>
</gene>
<dbReference type="EMBL" id="PGOL01002518">
    <property type="protein sequence ID" value="PKI47309.1"/>
    <property type="molecule type" value="Genomic_DNA"/>
</dbReference>
<sequence>MAAVDEEGAEHRWHPVGDLSSIVVVIACGASKKLFRGKVVDWVPRAGASSPSSLFTFQGKGNMGRGAPVLPVRE</sequence>
<comment type="caution">
    <text evidence="1">The sequence shown here is derived from an EMBL/GenBank/DDBJ whole genome shotgun (WGS) entry which is preliminary data.</text>
</comment>
<accession>A0A2I0ITH6</accession>
<reference evidence="1 2" key="1">
    <citation type="submission" date="2017-11" db="EMBL/GenBank/DDBJ databases">
        <title>De-novo sequencing of pomegranate (Punica granatum L.) genome.</title>
        <authorList>
            <person name="Akparov Z."/>
            <person name="Amiraslanov A."/>
            <person name="Hajiyeva S."/>
            <person name="Abbasov M."/>
            <person name="Kaur K."/>
            <person name="Hamwieh A."/>
            <person name="Solovyev V."/>
            <person name="Salamov A."/>
            <person name="Braich B."/>
            <person name="Kosarev P."/>
            <person name="Mahmoud A."/>
            <person name="Hajiyev E."/>
            <person name="Babayeva S."/>
            <person name="Izzatullayeva V."/>
            <person name="Mammadov A."/>
            <person name="Mammadov A."/>
            <person name="Sharifova S."/>
            <person name="Ojaghi J."/>
            <person name="Eynullazada K."/>
            <person name="Bayramov B."/>
            <person name="Abdulazimova A."/>
            <person name="Shahmuradov I."/>
        </authorList>
    </citation>
    <scope>NUCLEOTIDE SEQUENCE [LARGE SCALE GENOMIC DNA]</scope>
    <source>
        <strain evidence="2">cv. AG2017</strain>
        <tissue evidence="1">Leaf</tissue>
    </source>
</reference>